<sequence>MVTLEEQLAVEALGLDRFVSCLPPTRMGDLADWAYGGNILAIAISAAYATIKPCHHLYSLTGHFVRPASPSLQLICQVERIRDTRIFQTRHLRVYQESPTGEQLCLVATADFHIEETLEMVNYSTRPHSTHADAVPAAIARVPESGLYKYINRFMEVQPLPATDRKTEGDITGIISAERVRLQTPLGSESAQLAALAFYMDRGLAYIPANHAGRSLLDASACATLDFALRVMTHRVDVGEWMVSEQQTCAAGGARAVSEGRVFDDGGRLVAVMTQTTILRPKMGGKAKV</sequence>
<protein>
    <submittedName>
        <fullName evidence="1">Thioesterase/thiol ester dehydrase-isomerase</fullName>
    </submittedName>
</protein>
<proteinExistence type="predicted"/>
<organism evidence="1 2">
    <name type="scientific">Aspergillus aculeatinus CBS 121060</name>
    <dbReference type="NCBI Taxonomy" id="1448322"/>
    <lineage>
        <taxon>Eukaryota</taxon>
        <taxon>Fungi</taxon>
        <taxon>Dikarya</taxon>
        <taxon>Ascomycota</taxon>
        <taxon>Pezizomycotina</taxon>
        <taxon>Eurotiomycetes</taxon>
        <taxon>Eurotiomycetidae</taxon>
        <taxon>Eurotiales</taxon>
        <taxon>Aspergillaceae</taxon>
        <taxon>Aspergillus</taxon>
        <taxon>Aspergillus subgen. Circumdati</taxon>
    </lineage>
</organism>
<name>A0ACD1H2F5_9EURO</name>
<accession>A0ACD1H2F5</accession>
<evidence type="ECO:0000313" key="1">
    <source>
        <dbReference type="EMBL" id="RAH67578.1"/>
    </source>
</evidence>
<reference evidence="1" key="1">
    <citation type="submission" date="2018-02" db="EMBL/GenBank/DDBJ databases">
        <title>The genomes of Aspergillus section Nigri reveals drivers in fungal speciation.</title>
        <authorList>
            <consortium name="DOE Joint Genome Institute"/>
            <person name="Vesth T.C."/>
            <person name="Nybo J."/>
            <person name="Theobald S."/>
            <person name="Brandl J."/>
            <person name="Frisvad J.C."/>
            <person name="Nielsen K.F."/>
            <person name="Lyhne E.K."/>
            <person name="Kogle M.E."/>
            <person name="Kuo A."/>
            <person name="Riley R."/>
            <person name="Clum A."/>
            <person name="Nolan M."/>
            <person name="Lipzen A."/>
            <person name="Salamov A."/>
            <person name="Henrissat B."/>
            <person name="Wiebenga A."/>
            <person name="De vries R.P."/>
            <person name="Grigoriev I.V."/>
            <person name="Mortensen U.H."/>
            <person name="Andersen M.R."/>
            <person name="Baker S.E."/>
        </authorList>
    </citation>
    <scope>NUCLEOTIDE SEQUENCE</scope>
    <source>
        <strain evidence="1">CBS 121060</strain>
    </source>
</reference>
<dbReference type="EMBL" id="KZ824973">
    <property type="protein sequence ID" value="RAH67578.1"/>
    <property type="molecule type" value="Genomic_DNA"/>
</dbReference>
<keyword evidence="2" id="KW-1185">Reference proteome</keyword>
<gene>
    <name evidence="1" type="ORF">BO66DRAFT_403768</name>
</gene>
<evidence type="ECO:0000313" key="2">
    <source>
        <dbReference type="Proteomes" id="UP000249661"/>
    </source>
</evidence>
<dbReference type="Proteomes" id="UP000249661">
    <property type="component" value="Unassembled WGS sequence"/>
</dbReference>